<dbReference type="AlphaFoldDB" id="A0A562NXF5"/>
<sequence>MCSAPPDDARVRSINRIKYVGKPFDNGVLWRGGIIGGDVWVRNGSKRFTLDVAATKSQHWARRTYHESREYIELYRKACAEHGIRLDE</sequence>
<dbReference type="RefSeq" id="WP_145718322.1">
    <property type="nucleotide sequence ID" value="NZ_BSPF01000027.1"/>
</dbReference>
<evidence type="ECO:0000313" key="1">
    <source>
        <dbReference type="EMBL" id="TWI36406.1"/>
    </source>
</evidence>
<dbReference type="EMBL" id="VLKT01000016">
    <property type="protein sequence ID" value="TWI36406.1"/>
    <property type="molecule type" value="Genomic_DNA"/>
</dbReference>
<organism evidence="1 2">
    <name type="scientific">Mesorhizobium tianshanense</name>
    <dbReference type="NCBI Taxonomy" id="39844"/>
    <lineage>
        <taxon>Bacteria</taxon>
        <taxon>Pseudomonadati</taxon>
        <taxon>Pseudomonadota</taxon>
        <taxon>Alphaproteobacteria</taxon>
        <taxon>Hyphomicrobiales</taxon>
        <taxon>Phyllobacteriaceae</taxon>
        <taxon>Mesorhizobium</taxon>
    </lineage>
</organism>
<name>A0A562NXF5_9HYPH</name>
<evidence type="ECO:0000313" key="2">
    <source>
        <dbReference type="Proteomes" id="UP000317122"/>
    </source>
</evidence>
<accession>A0A562NXF5</accession>
<dbReference type="Proteomes" id="UP000317122">
    <property type="component" value="Unassembled WGS sequence"/>
</dbReference>
<comment type="caution">
    <text evidence="1">The sequence shown here is derived from an EMBL/GenBank/DDBJ whole genome shotgun (WGS) entry which is preliminary data.</text>
</comment>
<dbReference type="OrthoDB" id="1907165at2"/>
<proteinExistence type="predicted"/>
<keyword evidence="2" id="KW-1185">Reference proteome</keyword>
<gene>
    <name evidence="1" type="ORF">IQ26_02919</name>
</gene>
<protein>
    <submittedName>
        <fullName evidence="1">Uncharacterized protein</fullName>
    </submittedName>
</protein>
<reference evidence="1 2" key="1">
    <citation type="journal article" date="2015" name="Stand. Genomic Sci.">
        <title>Genomic Encyclopedia of Bacterial and Archaeal Type Strains, Phase III: the genomes of soil and plant-associated and newly described type strains.</title>
        <authorList>
            <person name="Whitman W.B."/>
            <person name="Woyke T."/>
            <person name="Klenk H.P."/>
            <person name="Zhou Y."/>
            <person name="Lilburn T.G."/>
            <person name="Beck B.J."/>
            <person name="De Vos P."/>
            <person name="Vandamme P."/>
            <person name="Eisen J.A."/>
            <person name="Garrity G."/>
            <person name="Hugenholtz P."/>
            <person name="Kyrpides N.C."/>
        </authorList>
    </citation>
    <scope>NUCLEOTIDE SEQUENCE [LARGE SCALE GENOMIC DNA]</scope>
    <source>
        <strain evidence="1 2">CGMCC 1.2546</strain>
    </source>
</reference>